<protein>
    <submittedName>
        <fullName evidence="1">Uncharacterized protein</fullName>
    </submittedName>
</protein>
<name>A0A9P7DEH8_9AGAM</name>
<dbReference type="EMBL" id="JABBWE010000058">
    <property type="protein sequence ID" value="KAG1789560.1"/>
    <property type="molecule type" value="Genomic_DNA"/>
</dbReference>
<comment type="caution">
    <text evidence="1">The sequence shown here is derived from an EMBL/GenBank/DDBJ whole genome shotgun (WGS) entry which is preliminary data.</text>
</comment>
<evidence type="ECO:0000313" key="1">
    <source>
        <dbReference type="EMBL" id="KAG1789560.1"/>
    </source>
</evidence>
<dbReference type="GeneID" id="64594292"/>
<reference evidence="1" key="1">
    <citation type="journal article" date="2020" name="New Phytol.">
        <title>Comparative genomics reveals dynamic genome evolution in host specialist ectomycorrhizal fungi.</title>
        <authorList>
            <person name="Lofgren L.A."/>
            <person name="Nguyen N.H."/>
            <person name="Vilgalys R."/>
            <person name="Ruytinx J."/>
            <person name="Liao H.L."/>
            <person name="Branco S."/>
            <person name="Kuo A."/>
            <person name="LaButti K."/>
            <person name="Lipzen A."/>
            <person name="Andreopoulos W."/>
            <person name="Pangilinan J."/>
            <person name="Riley R."/>
            <person name="Hundley H."/>
            <person name="Na H."/>
            <person name="Barry K."/>
            <person name="Grigoriev I.V."/>
            <person name="Stajich J.E."/>
            <person name="Kennedy P.G."/>
        </authorList>
    </citation>
    <scope>NUCLEOTIDE SEQUENCE</scope>
    <source>
        <strain evidence="1">S12</strain>
    </source>
</reference>
<accession>A0A9P7DEH8</accession>
<evidence type="ECO:0000313" key="2">
    <source>
        <dbReference type="Proteomes" id="UP000719766"/>
    </source>
</evidence>
<gene>
    <name evidence="1" type="ORF">HD556DRAFT_1311319</name>
</gene>
<sequence>MSSRYKTFSERSFTANENKYKINTVELKRPQRRPSTVAQLRAHLHNQTFVGRGHQCQVYTAQAHAPLAHVQTAHQDHGLPIRVIIAGHYLTTIPARRSEMANGHTLFRSHWHHSVRRLFNSTEASFVRDLGDEEVLQDRKVLLAAGKGVLVKHTCPLG</sequence>
<dbReference type="Proteomes" id="UP000719766">
    <property type="component" value="Unassembled WGS sequence"/>
</dbReference>
<proteinExistence type="predicted"/>
<dbReference type="RefSeq" id="XP_041156620.1">
    <property type="nucleotide sequence ID" value="XM_041300528.1"/>
</dbReference>
<dbReference type="AlphaFoldDB" id="A0A9P7DEH8"/>
<keyword evidence="2" id="KW-1185">Reference proteome</keyword>
<organism evidence="1 2">
    <name type="scientific">Suillus plorans</name>
    <dbReference type="NCBI Taxonomy" id="116603"/>
    <lineage>
        <taxon>Eukaryota</taxon>
        <taxon>Fungi</taxon>
        <taxon>Dikarya</taxon>
        <taxon>Basidiomycota</taxon>
        <taxon>Agaricomycotina</taxon>
        <taxon>Agaricomycetes</taxon>
        <taxon>Agaricomycetidae</taxon>
        <taxon>Boletales</taxon>
        <taxon>Suillineae</taxon>
        <taxon>Suillaceae</taxon>
        <taxon>Suillus</taxon>
    </lineage>
</organism>